<accession>A0AAW7JQF4</accession>
<dbReference type="Proteomes" id="UP001168478">
    <property type="component" value="Unassembled WGS sequence"/>
</dbReference>
<proteinExistence type="predicted"/>
<keyword evidence="3" id="KW-1185">Reference proteome</keyword>
<dbReference type="EMBL" id="JAUEIE010000005">
    <property type="protein sequence ID" value="MDN0022722.1"/>
    <property type="molecule type" value="Genomic_DNA"/>
</dbReference>
<organism evidence="2 4">
    <name type="scientific">Leyella lascolaii</name>
    <dbReference type="NCBI Taxonomy" id="1776379"/>
    <lineage>
        <taxon>Bacteria</taxon>
        <taxon>Pseudomonadati</taxon>
        <taxon>Bacteroidota</taxon>
        <taxon>Bacteroidia</taxon>
        <taxon>Bacteroidales</taxon>
        <taxon>Prevotellaceae</taxon>
        <taxon>Leyella</taxon>
    </lineage>
</organism>
<evidence type="ECO:0000313" key="3">
    <source>
        <dbReference type="Proteomes" id="UP001167831"/>
    </source>
</evidence>
<sequence>MPIDEIFKKATANDVISELKSCRFIPQPDVESAEKALNPKLHDINDPVIRKDKRVKIDADDEAESAQKIITVDGESTNYRTEKVARIALAIQRLIINRAVSFCFGNPINYNATPSNDNEAAIVFALNRILYDVKSTSLNRKIGRSIFGYKECAEYWYTVDKTNSKYGFKSKHKLRCALFSPAYGDTLYPYFDETGDMVAFSRSFSRKDAGGNAVDYFETFTDKEHWLWINGENGYEAAPGYPKPITIGKIPIIYGHQPKFETEDVDKLIDRLETLLSNFADTNDYHASPKIFTTGIIKGWAKKGESGAVIEGEDGATMQYVSWQSAPEAVKLEIETLLKMIYTITQTPDISFDSVKGLGAISGIALKLLFMDAHLKVQDKREIFDDYLQRRVNVILAYIGKMNNALEADCETIAIEPEIVPYMLTSEIDELNYWLTANGNKPVISQEESVEKAGLSSNVELTMQKLKDQATTENSFIIGEPQLEMDA</sequence>
<dbReference type="AlphaFoldDB" id="A0AAW7JQF4"/>
<protein>
    <submittedName>
        <fullName evidence="2">Phage portal protein</fullName>
    </submittedName>
</protein>
<dbReference type="Pfam" id="PF05133">
    <property type="entry name" value="SPP1_portal"/>
    <property type="match status" value="1"/>
</dbReference>
<dbReference type="RefSeq" id="WP_289825234.1">
    <property type="nucleotide sequence ID" value="NZ_JAUEIE010000005.1"/>
</dbReference>
<evidence type="ECO:0000313" key="2">
    <source>
        <dbReference type="EMBL" id="MDN0026241.1"/>
    </source>
</evidence>
<dbReference type="EMBL" id="JAUEIF010000014">
    <property type="protein sequence ID" value="MDN0026241.1"/>
    <property type="molecule type" value="Genomic_DNA"/>
</dbReference>
<name>A0AAW7JQF4_9BACT</name>
<reference evidence="2" key="1">
    <citation type="submission" date="2023-06" db="EMBL/GenBank/DDBJ databases">
        <authorList>
            <person name="Zeman M."/>
            <person name="Kubasova T."/>
            <person name="Jahodarova E."/>
            <person name="Nykrynova M."/>
            <person name="Rychlik I."/>
        </authorList>
    </citation>
    <scope>NUCLEOTIDE SEQUENCE</scope>
    <source>
        <strain evidence="2">ET15</strain>
        <strain evidence="1">ET37</strain>
    </source>
</reference>
<evidence type="ECO:0000313" key="1">
    <source>
        <dbReference type="EMBL" id="MDN0022722.1"/>
    </source>
</evidence>
<gene>
    <name evidence="1" type="ORF">QVN81_06745</name>
    <name evidence="2" type="ORF">QVN84_12050</name>
</gene>
<reference evidence="2" key="2">
    <citation type="submission" date="2023-08" db="EMBL/GenBank/DDBJ databases">
        <title>Identification and characterization of horizontal gene transfer across gut microbiota members of farm animals based on homology search.</title>
        <authorList>
            <person name="Schwarzerova J."/>
            <person name="Nykrynova M."/>
            <person name="Jureckova K."/>
            <person name="Cejkova D."/>
            <person name="Rychlik I."/>
        </authorList>
    </citation>
    <scope>NUCLEOTIDE SEQUENCE</scope>
    <source>
        <strain evidence="2">ET15</strain>
        <strain evidence="1">ET37</strain>
    </source>
</reference>
<evidence type="ECO:0000313" key="4">
    <source>
        <dbReference type="Proteomes" id="UP001168478"/>
    </source>
</evidence>
<dbReference type="InterPro" id="IPR021145">
    <property type="entry name" value="Portal_protein_SPP1_Gp6-like"/>
</dbReference>
<comment type="caution">
    <text evidence="2">The sequence shown here is derived from an EMBL/GenBank/DDBJ whole genome shotgun (WGS) entry which is preliminary data.</text>
</comment>
<dbReference type="Proteomes" id="UP001167831">
    <property type="component" value="Unassembled WGS sequence"/>
</dbReference>